<dbReference type="EMBL" id="HBFX01017215">
    <property type="protein sequence ID" value="CAD8955873.1"/>
    <property type="molecule type" value="Transcribed_RNA"/>
</dbReference>
<dbReference type="AlphaFoldDB" id="A0A6U4UZ16"/>
<feature type="region of interest" description="Disordered" evidence="1">
    <location>
        <begin position="1"/>
        <end position="34"/>
    </location>
</feature>
<accession>A0A6U4UZ16</accession>
<feature type="compositionally biased region" description="Basic and acidic residues" evidence="1">
    <location>
        <begin position="12"/>
        <end position="21"/>
    </location>
</feature>
<feature type="compositionally biased region" description="Basic residues" evidence="1">
    <location>
        <begin position="1"/>
        <end position="11"/>
    </location>
</feature>
<feature type="region of interest" description="Disordered" evidence="1">
    <location>
        <begin position="105"/>
        <end position="139"/>
    </location>
</feature>
<sequence>MRRAIISRFRRSKSDKEEAPREPASAQGRRSGLSGYPGIGVVDFSLTTTKPIPSRPAAATAESNVAKRGSTRYAWDERKDEVIVTELRLSKNKPPVAIIMQEEVDEESHMLRKSRSMRSSRGLSRAQSGDGGLSATPSS</sequence>
<name>A0A6U4UZ16_HEMAN</name>
<organism evidence="3">
    <name type="scientific">Hemiselmis andersenii</name>
    <name type="common">Cryptophyte alga</name>
    <dbReference type="NCBI Taxonomy" id="464988"/>
    <lineage>
        <taxon>Eukaryota</taxon>
        <taxon>Cryptophyceae</taxon>
        <taxon>Cryptomonadales</taxon>
        <taxon>Hemiselmidaceae</taxon>
        <taxon>Hemiselmis</taxon>
    </lineage>
</organism>
<proteinExistence type="predicted"/>
<evidence type="ECO:0000313" key="2">
    <source>
        <dbReference type="EMBL" id="CAD8741897.1"/>
    </source>
</evidence>
<protein>
    <submittedName>
        <fullName evidence="3">Uncharacterized protein</fullName>
    </submittedName>
</protein>
<gene>
    <name evidence="3" type="ORF">HAND00432_LOCUS10411</name>
    <name evidence="2" type="ORF">HAND1043_LOCUS8390</name>
</gene>
<reference evidence="3" key="1">
    <citation type="submission" date="2021-01" db="EMBL/GenBank/DDBJ databases">
        <authorList>
            <person name="Corre E."/>
            <person name="Pelletier E."/>
            <person name="Niang G."/>
            <person name="Scheremetjew M."/>
            <person name="Finn R."/>
            <person name="Kale V."/>
            <person name="Holt S."/>
            <person name="Cochrane G."/>
            <person name="Meng A."/>
            <person name="Brown T."/>
            <person name="Cohen L."/>
        </authorList>
    </citation>
    <scope>NUCLEOTIDE SEQUENCE</scope>
    <source>
        <strain evidence="2">CCMP441</strain>
        <strain evidence="3">CCMP644</strain>
    </source>
</reference>
<dbReference type="EMBL" id="HBFK01013887">
    <property type="protein sequence ID" value="CAD8741897.1"/>
    <property type="molecule type" value="Transcribed_RNA"/>
</dbReference>
<evidence type="ECO:0000256" key="1">
    <source>
        <dbReference type="SAM" id="MobiDB-lite"/>
    </source>
</evidence>
<evidence type="ECO:0000313" key="3">
    <source>
        <dbReference type="EMBL" id="CAD8955873.1"/>
    </source>
</evidence>